<evidence type="ECO:0000256" key="1">
    <source>
        <dbReference type="ARBA" id="ARBA00006484"/>
    </source>
</evidence>
<sequence>MNLDLDGHVVIVTGGTSGIGLATAHELVAEGARVVAVARSEPQPGVLPDTVDFVAADLSDPAAGDHVMTRTLAWYGRIDALVNNAARFETRPSLLGFADEEWRSTFETNLFAPARLARAVVPALRETRGSLVHIGSEAGRMPDPTMAAYAASKAALLSLSKSLAIEFGPDGIRSNVVSPGPTRTALFDAPGGFAEQLADRFDTDPDTAVETFVRDERRLPTGRVGRPEDVAGVIAYLLSPRASQVTGAEWAVDGGALRQL</sequence>
<dbReference type="InterPro" id="IPR051122">
    <property type="entry name" value="SDR_DHRS6-like"/>
</dbReference>
<dbReference type="PRINTS" id="PR00080">
    <property type="entry name" value="SDRFAMILY"/>
</dbReference>
<evidence type="ECO:0000256" key="2">
    <source>
        <dbReference type="ARBA" id="ARBA00023002"/>
    </source>
</evidence>
<dbReference type="Gene3D" id="3.40.50.720">
    <property type="entry name" value="NAD(P)-binding Rossmann-like Domain"/>
    <property type="match status" value="1"/>
</dbReference>
<name>A0A346XXA5_9ACTN</name>
<dbReference type="InterPro" id="IPR002347">
    <property type="entry name" value="SDR_fam"/>
</dbReference>
<dbReference type="EMBL" id="CP031165">
    <property type="protein sequence ID" value="AXV06852.1"/>
    <property type="molecule type" value="Genomic_DNA"/>
</dbReference>
<keyword evidence="2" id="KW-0560">Oxidoreductase</keyword>
<dbReference type="SMART" id="SM00822">
    <property type="entry name" value="PKS_KR"/>
    <property type="match status" value="1"/>
</dbReference>
<evidence type="ECO:0000313" key="5">
    <source>
        <dbReference type="Proteomes" id="UP000264006"/>
    </source>
</evidence>
<dbReference type="CDD" id="cd05233">
    <property type="entry name" value="SDR_c"/>
    <property type="match status" value="1"/>
</dbReference>
<keyword evidence="5" id="KW-1185">Reference proteome</keyword>
<dbReference type="PROSITE" id="PS00061">
    <property type="entry name" value="ADH_SHORT"/>
    <property type="match status" value="1"/>
</dbReference>
<accession>A0A346XXA5</accession>
<evidence type="ECO:0000313" key="4">
    <source>
        <dbReference type="EMBL" id="AXV06852.1"/>
    </source>
</evidence>
<dbReference type="AlphaFoldDB" id="A0A346XXA5"/>
<dbReference type="RefSeq" id="WP_114591442.1">
    <property type="nucleotide sequence ID" value="NZ_CP031165.1"/>
</dbReference>
<feature type="domain" description="Ketoreductase" evidence="3">
    <location>
        <begin position="8"/>
        <end position="175"/>
    </location>
</feature>
<organism evidence="4 5">
    <name type="scientific">Euzebya pacifica</name>
    <dbReference type="NCBI Taxonomy" id="1608957"/>
    <lineage>
        <taxon>Bacteria</taxon>
        <taxon>Bacillati</taxon>
        <taxon>Actinomycetota</taxon>
        <taxon>Nitriliruptoria</taxon>
        <taxon>Euzebyales</taxon>
    </lineage>
</organism>
<dbReference type="InterPro" id="IPR057326">
    <property type="entry name" value="KR_dom"/>
</dbReference>
<proteinExistence type="inferred from homology"/>
<dbReference type="PRINTS" id="PR00081">
    <property type="entry name" value="GDHRDH"/>
</dbReference>
<dbReference type="Proteomes" id="UP000264006">
    <property type="component" value="Chromosome"/>
</dbReference>
<dbReference type="FunFam" id="3.40.50.720:FF:000084">
    <property type="entry name" value="Short-chain dehydrogenase reductase"/>
    <property type="match status" value="1"/>
</dbReference>
<dbReference type="Pfam" id="PF13561">
    <property type="entry name" value="adh_short_C2"/>
    <property type="match status" value="1"/>
</dbReference>
<dbReference type="GO" id="GO:0016491">
    <property type="term" value="F:oxidoreductase activity"/>
    <property type="evidence" value="ECO:0007669"/>
    <property type="project" value="UniProtKB-KW"/>
</dbReference>
<reference evidence="4 5" key="1">
    <citation type="submission" date="2018-09" db="EMBL/GenBank/DDBJ databases">
        <title>Complete genome sequence of Euzebya sp. DY32-46 isolated from seawater of Pacific Ocean.</title>
        <authorList>
            <person name="Xu L."/>
            <person name="Wu Y.-H."/>
            <person name="Xu X.-W."/>
        </authorList>
    </citation>
    <scope>NUCLEOTIDE SEQUENCE [LARGE SCALE GENOMIC DNA]</scope>
    <source>
        <strain evidence="4 5">DY32-46</strain>
    </source>
</reference>
<dbReference type="PANTHER" id="PTHR43477:SF1">
    <property type="entry name" value="DIHYDROANTICAPSIN 7-DEHYDROGENASE"/>
    <property type="match status" value="1"/>
</dbReference>
<dbReference type="PANTHER" id="PTHR43477">
    <property type="entry name" value="DIHYDROANTICAPSIN 7-DEHYDROGENASE"/>
    <property type="match status" value="1"/>
</dbReference>
<evidence type="ECO:0000259" key="3">
    <source>
        <dbReference type="SMART" id="SM00822"/>
    </source>
</evidence>
<dbReference type="OrthoDB" id="8959163at2"/>
<dbReference type="InterPro" id="IPR020904">
    <property type="entry name" value="Sc_DH/Rdtase_CS"/>
</dbReference>
<comment type="similarity">
    <text evidence="1">Belongs to the short-chain dehydrogenases/reductases (SDR) family.</text>
</comment>
<dbReference type="SUPFAM" id="SSF51735">
    <property type="entry name" value="NAD(P)-binding Rossmann-fold domains"/>
    <property type="match status" value="1"/>
</dbReference>
<protein>
    <submittedName>
        <fullName evidence="4">3-oxoacyl-[acyl-carrier protein] reductase</fullName>
    </submittedName>
</protein>
<dbReference type="InterPro" id="IPR036291">
    <property type="entry name" value="NAD(P)-bd_dom_sf"/>
</dbReference>
<dbReference type="KEGG" id="euz:DVS28_a2170"/>
<gene>
    <name evidence="4" type="ORF">DVS28_a2170</name>
</gene>